<evidence type="ECO:0000313" key="5">
    <source>
        <dbReference type="EMBL" id="JAC05439.1"/>
    </source>
</evidence>
<name>W8C6J0_CERCA</name>
<dbReference type="AlphaFoldDB" id="W8C6J0"/>
<organism evidence="5">
    <name type="scientific">Ceratitis capitata</name>
    <name type="common">Mediterranean fruit fly</name>
    <name type="synonym">Tephritis capitata</name>
    <dbReference type="NCBI Taxonomy" id="7213"/>
    <lineage>
        <taxon>Eukaryota</taxon>
        <taxon>Metazoa</taxon>
        <taxon>Ecdysozoa</taxon>
        <taxon>Arthropoda</taxon>
        <taxon>Hexapoda</taxon>
        <taxon>Insecta</taxon>
        <taxon>Pterygota</taxon>
        <taxon>Neoptera</taxon>
        <taxon>Endopterygota</taxon>
        <taxon>Diptera</taxon>
        <taxon>Brachycera</taxon>
        <taxon>Muscomorpha</taxon>
        <taxon>Tephritoidea</taxon>
        <taxon>Tephritidae</taxon>
        <taxon>Ceratitis</taxon>
        <taxon>Ceratitis</taxon>
    </lineage>
</organism>
<keyword evidence="3" id="KW-0175">Coiled coil</keyword>
<dbReference type="Pfam" id="PF00076">
    <property type="entry name" value="RRM_1"/>
    <property type="match status" value="1"/>
</dbReference>
<keyword evidence="1 2" id="KW-0694">RNA-binding</keyword>
<dbReference type="EMBL" id="GAMC01001117">
    <property type="protein sequence ID" value="JAC05439.1"/>
    <property type="molecule type" value="mRNA"/>
</dbReference>
<sequence length="436" mass="48960">MDNSANTLLIKNLPKSVSDISSILPTKPLEVKPFGRQRMLISYANEVTAQNVLEQLQQIEVAPGKRLNAIIFRKMAKSNVKAKIPAKATTTSRSTQTKLQTSDATVLPEISKYVSKLYACESKLNFEQPPPPYLKYAYPRITPDILDAISIALMSNTRFYTQVLHLMNRMNLEPPFAAKPKGVRLTCGWPRNVATQTTEEIVVVAKSEGVKEVTVPTEKSESELESSDEDVSKVNKLKEKTTIQIKRKAMDELETQYKKKARQLLQATMQQKKVLIREDTTGSSTTNTLKNVFESPETVGKSSKIAVKLQPLKEQTTLEPFTPPTDLSEERLTEEHLLALPIYKNYQIGAPSNKLYIKNLAKDVCEEDLKTLYARFIEIDKLEVKVMQQGRMKGQAFVTFNGLSEVDLEAVVAKALAETNGFVLRQKPMVVCYGKK</sequence>
<dbReference type="GO" id="GO:0097157">
    <property type="term" value="F:pre-mRNA intronic binding"/>
    <property type="evidence" value="ECO:0007669"/>
    <property type="project" value="TreeGrafter"/>
</dbReference>
<dbReference type="PANTHER" id="PTHR16105">
    <property type="entry name" value="RNA-BINDING REGION-CONTAINING PROTEIN 3"/>
    <property type="match status" value="1"/>
</dbReference>
<dbReference type="OrthoDB" id="448399at2759"/>
<protein>
    <submittedName>
        <fullName evidence="5">RNA-binding protein 40</fullName>
    </submittedName>
</protein>
<accession>W8C6J0</accession>
<dbReference type="GO" id="GO:0030626">
    <property type="term" value="F:U12 snRNA binding"/>
    <property type="evidence" value="ECO:0007669"/>
    <property type="project" value="TreeGrafter"/>
</dbReference>
<dbReference type="SUPFAM" id="SSF54928">
    <property type="entry name" value="RNA-binding domain, RBD"/>
    <property type="match status" value="1"/>
</dbReference>
<dbReference type="InterPro" id="IPR012677">
    <property type="entry name" value="Nucleotide-bd_a/b_plait_sf"/>
</dbReference>
<evidence type="ECO:0000256" key="1">
    <source>
        <dbReference type="ARBA" id="ARBA00022884"/>
    </source>
</evidence>
<dbReference type="PROSITE" id="PS50102">
    <property type="entry name" value="RRM"/>
    <property type="match status" value="1"/>
</dbReference>
<dbReference type="InterPro" id="IPR000504">
    <property type="entry name" value="RRM_dom"/>
</dbReference>
<dbReference type="GO" id="GO:0000398">
    <property type="term" value="P:mRNA splicing, via spliceosome"/>
    <property type="evidence" value="ECO:0007669"/>
    <property type="project" value="TreeGrafter"/>
</dbReference>
<dbReference type="InterPro" id="IPR045164">
    <property type="entry name" value="RBM41/RNPC3"/>
</dbReference>
<reference evidence="5" key="2">
    <citation type="journal article" date="2014" name="BMC Genomics">
        <title>A genomic perspective to assessing quality of mass-reared SIT flies used in Mediterranean fruit fly (Ceratitis capitata) eradication in California.</title>
        <authorList>
            <person name="Calla B."/>
            <person name="Hall B."/>
            <person name="Hou S."/>
            <person name="Geib S.M."/>
        </authorList>
    </citation>
    <scope>NUCLEOTIDE SEQUENCE</scope>
</reference>
<dbReference type="InterPro" id="IPR035979">
    <property type="entry name" value="RBD_domain_sf"/>
</dbReference>
<feature type="domain" description="RRM" evidence="4">
    <location>
        <begin position="353"/>
        <end position="436"/>
    </location>
</feature>
<gene>
    <name evidence="5" type="primary">RBM40</name>
</gene>
<dbReference type="GO" id="GO:0005689">
    <property type="term" value="C:U12-type spliceosomal complex"/>
    <property type="evidence" value="ECO:0007669"/>
    <property type="project" value="TreeGrafter"/>
</dbReference>
<dbReference type="PANTHER" id="PTHR16105:SF0">
    <property type="entry name" value="RNA-BINDING REGION-CONTAINING PROTEIN 3"/>
    <property type="match status" value="1"/>
</dbReference>
<reference evidence="5" key="1">
    <citation type="submission" date="2013-07" db="EMBL/GenBank/DDBJ databases">
        <authorList>
            <person name="Geib S."/>
        </authorList>
    </citation>
    <scope>NUCLEOTIDE SEQUENCE</scope>
</reference>
<evidence type="ECO:0000256" key="3">
    <source>
        <dbReference type="SAM" id="Coils"/>
    </source>
</evidence>
<dbReference type="SMART" id="SM00360">
    <property type="entry name" value="RRM"/>
    <property type="match status" value="1"/>
</dbReference>
<feature type="coiled-coil region" evidence="3">
    <location>
        <begin position="243"/>
        <end position="278"/>
    </location>
</feature>
<evidence type="ECO:0000259" key="4">
    <source>
        <dbReference type="PROSITE" id="PS50102"/>
    </source>
</evidence>
<proteinExistence type="evidence at transcript level"/>
<evidence type="ECO:0000256" key="2">
    <source>
        <dbReference type="PROSITE-ProRule" id="PRU00176"/>
    </source>
</evidence>
<dbReference type="Gene3D" id="3.30.70.330">
    <property type="match status" value="1"/>
</dbReference>